<keyword evidence="1" id="KW-0812">Transmembrane</keyword>
<evidence type="ECO:0000313" key="2">
    <source>
        <dbReference type="EMBL" id="SDX90423.1"/>
    </source>
</evidence>
<dbReference type="AlphaFoldDB" id="A0A1H3FH16"/>
<protein>
    <submittedName>
        <fullName evidence="2">Uncharacterized protein</fullName>
    </submittedName>
</protein>
<sequence>MTPVVSSPFDAGAGDGVGDVGVEDVEVEDVDGIGDVIDVETVATIEAVATAEIAEGLARASREDLRLALIPVLFVGVYGGGRLAMDPAAIPAAVASLVCGLLIADGLFWHPPRDL</sequence>
<evidence type="ECO:0000313" key="3">
    <source>
        <dbReference type="Proteomes" id="UP000199079"/>
    </source>
</evidence>
<dbReference type="Pfam" id="PF26047">
    <property type="entry name" value="DUF8015"/>
    <property type="match status" value="1"/>
</dbReference>
<organism evidence="2 3">
    <name type="scientific">Halopenitus persicus</name>
    <dbReference type="NCBI Taxonomy" id="1048396"/>
    <lineage>
        <taxon>Archaea</taxon>
        <taxon>Methanobacteriati</taxon>
        <taxon>Methanobacteriota</taxon>
        <taxon>Stenosarchaea group</taxon>
        <taxon>Halobacteria</taxon>
        <taxon>Halobacteriales</taxon>
        <taxon>Haloferacaceae</taxon>
        <taxon>Halopenitus</taxon>
    </lineage>
</organism>
<evidence type="ECO:0000256" key="1">
    <source>
        <dbReference type="SAM" id="Phobius"/>
    </source>
</evidence>
<proteinExistence type="predicted"/>
<keyword evidence="1" id="KW-0472">Membrane</keyword>
<reference evidence="3" key="1">
    <citation type="submission" date="2016-10" db="EMBL/GenBank/DDBJ databases">
        <authorList>
            <person name="Varghese N."/>
            <person name="Submissions S."/>
        </authorList>
    </citation>
    <scope>NUCLEOTIDE SEQUENCE [LARGE SCALE GENOMIC DNA]</scope>
    <source>
        <strain evidence="3">DC30,IBRC 10041,KCTC 4046</strain>
    </source>
</reference>
<keyword evidence="1" id="KW-1133">Transmembrane helix</keyword>
<gene>
    <name evidence="2" type="ORF">SAMN05216564_10258</name>
</gene>
<feature type="transmembrane region" description="Helical" evidence="1">
    <location>
        <begin position="90"/>
        <end position="109"/>
    </location>
</feature>
<dbReference type="EMBL" id="FNPC01000002">
    <property type="protein sequence ID" value="SDX90423.1"/>
    <property type="molecule type" value="Genomic_DNA"/>
</dbReference>
<dbReference type="Proteomes" id="UP000199079">
    <property type="component" value="Unassembled WGS sequence"/>
</dbReference>
<name>A0A1H3FH16_9EURY</name>
<dbReference type="InterPro" id="IPR058328">
    <property type="entry name" value="DUF8015"/>
</dbReference>
<accession>A0A1H3FH16</accession>
<keyword evidence="3" id="KW-1185">Reference proteome</keyword>